<protein>
    <submittedName>
        <fullName evidence="1">Metallo-dependent phosphatase</fullName>
    </submittedName>
</protein>
<dbReference type="EMBL" id="MU275890">
    <property type="protein sequence ID" value="KAI0048207.1"/>
    <property type="molecule type" value="Genomic_DNA"/>
</dbReference>
<proteinExistence type="predicted"/>
<reference evidence="1" key="1">
    <citation type="submission" date="2021-02" db="EMBL/GenBank/DDBJ databases">
        <authorList>
            <consortium name="DOE Joint Genome Institute"/>
            <person name="Ahrendt S."/>
            <person name="Looney B.P."/>
            <person name="Miyauchi S."/>
            <person name="Morin E."/>
            <person name="Drula E."/>
            <person name="Courty P.E."/>
            <person name="Chicoki N."/>
            <person name="Fauchery L."/>
            <person name="Kohler A."/>
            <person name="Kuo A."/>
            <person name="Labutti K."/>
            <person name="Pangilinan J."/>
            <person name="Lipzen A."/>
            <person name="Riley R."/>
            <person name="Andreopoulos W."/>
            <person name="He G."/>
            <person name="Johnson J."/>
            <person name="Barry K.W."/>
            <person name="Grigoriev I.V."/>
            <person name="Nagy L."/>
            <person name="Hibbett D."/>
            <person name="Henrissat B."/>
            <person name="Matheny P.B."/>
            <person name="Labbe J."/>
            <person name="Martin F."/>
        </authorList>
    </citation>
    <scope>NUCLEOTIDE SEQUENCE</scope>
    <source>
        <strain evidence="1">FP105234-sp</strain>
    </source>
</reference>
<sequence>MAEAPPRAVVYDNYGKAVPPHPGQGWTRFVCISDTHSRCDFPIPPGDVLLHGGDLSSWGSLSQLQTTMRWLEELPHPSKIIIAGNHDLCLDRNWLEKSSAYSELGKEDIHKARAMMIGRGARDAGIHYLEHESTELVTATGKRWKVYGSPAAPRYAPGSFQYKRPEEAKGRRIHWQRIDSPVLTRASSAIYQRIPHDTDILLTHTPPHRILDLASKGVHAGCPYLSDALAGLPDCRLHVFGHIHEGHGALIDEGAPGGCRVHVNAALPWKGQAVIVDLRDFP</sequence>
<evidence type="ECO:0000313" key="2">
    <source>
        <dbReference type="Proteomes" id="UP000814033"/>
    </source>
</evidence>
<evidence type="ECO:0000313" key="1">
    <source>
        <dbReference type="EMBL" id="KAI0048207.1"/>
    </source>
</evidence>
<comment type="caution">
    <text evidence="1">The sequence shown here is derived from an EMBL/GenBank/DDBJ whole genome shotgun (WGS) entry which is preliminary data.</text>
</comment>
<keyword evidence="2" id="KW-1185">Reference proteome</keyword>
<gene>
    <name evidence="1" type="ORF">FA95DRAFT_1104742</name>
</gene>
<name>A0ACB8RWL1_9AGAM</name>
<dbReference type="Proteomes" id="UP000814033">
    <property type="component" value="Unassembled WGS sequence"/>
</dbReference>
<accession>A0ACB8RWL1</accession>
<organism evidence="1 2">
    <name type="scientific">Auriscalpium vulgare</name>
    <dbReference type="NCBI Taxonomy" id="40419"/>
    <lineage>
        <taxon>Eukaryota</taxon>
        <taxon>Fungi</taxon>
        <taxon>Dikarya</taxon>
        <taxon>Basidiomycota</taxon>
        <taxon>Agaricomycotina</taxon>
        <taxon>Agaricomycetes</taxon>
        <taxon>Russulales</taxon>
        <taxon>Auriscalpiaceae</taxon>
        <taxon>Auriscalpium</taxon>
    </lineage>
</organism>
<reference evidence="1" key="2">
    <citation type="journal article" date="2022" name="New Phytol.">
        <title>Evolutionary transition to the ectomycorrhizal habit in the genomes of a hyperdiverse lineage of mushroom-forming fungi.</title>
        <authorList>
            <person name="Looney B."/>
            <person name="Miyauchi S."/>
            <person name="Morin E."/>
            <person name="Drula E."/>
            <person name="Courty P.E."/>
            <person name="Kohler A."/>
            <person name="Kuo A."/>
            <person name="LaButti K."/>
            <person name="Pangilinan J."/>
            <person name="Lipzen A."/>
            <person name="Riley R."/>
            <person name="Andreopoulos W."/>
            <person name="He G."/>
            <person name="Johnson J."/>
            <person name="Nolan M."/>
            <person name="Tritt A."/>
            <person name="Barry K.W."/>
            <person name="Grigoriev I.V."/>
            <person name="Nagy L.G."/>
            <person name="Hibbett D."/>
            <person name="Henrissat B."/>
            <person name="Matheny P.B."/>
            <person name="Labbe J."/>
            <person name="Martin F.M."/>
        </authorList>
    </citation>
    <scope>NUCLEOTIDE SEQUENCE</scope>
    <source>
        <strain evidence="1">FP105234-sp</strain>
    </source>
</reference>